<keyword evidence="1" id="KW-0472">Membrane</keyword>
<evidence type="ECO:0000313" key="3">
    <source>
        <dbReference type="Proteomes" id="UP000501048"/>
    </source>
</evidence>
<dbReference type="RefSeq" id="WP_168747024.1">
    <property type="nucleotide sequence ID" value="NZ_CP051464.1"/>
</dbReference>
<keyword evidence="3" id="KW-1185">Reference proteome</keyword>
<sequence>MAEKQKSVPFLKKYWVSQIGVFLLSQIIFIAFETTGWLPNYREIDGTLFGRITESSIFIEWFTFYETPQLNLLTVFFGAFFLVPGIISALKNVFSPRHYSNSSNNRD</sequence>
<dbReference type="Proteomes" id="UP000501048">
    <property type="component" value="Chromosome"/>
</dbReference>
<proteinExistence type="predicted"/>
<keyword evidence="1" id="KW-0812">Transmembrane</keyword>
<gene>
    <name evidence="2" type="primary">yfzA</name>
    <name evidence="2" type="ORF">HC660_05670</name>
</gene>
<dbReference type="Pfam" id="PF14118">
    <property type="entry name" value="YfzA"/>
    <property type="match status" value="1"/>
</dbReference>
<feature type="transmembrane region" description="Helical" evidence="1">
    <location>
        <begin position="70"/>
        <end position="90"/>
    </location>
</feature>
<protein>
    <submittedName>
        <fullName evidence="2">YfzA</fullName>
    </submittedName>
</protein>
<dbReference type="InterPro" id="IPR025627">
    <property type="entry name" value="YfzA"/>
</dbReference>
<evidence type="ECO:0000313" key="2">
    <source>
        <dbReference type="EMBL" id="QJC95071.1"/>
    </source>
</evidence>
<name>A0ABX6LT71_BACMO</name>
<keyword evidence="1" id="KW-1133">Transmembrane helix</keyword>
<dbReference type="GeneID" id="76981242"/>
<reference evidence="2 3" key="1">
    <citation type="submission" date="2020-04" db="EMBL/GenBank/DDBJ databases">
        <title>Plant growth promoting and environmental Bacillus: genomic and epigenetic comparison.</title>
        <authorList>
            <person name="Reva O.N."/>
            <person name="Lutz S."/>
            <person name="Ahrens C.H."/>
        </authorList>
    </citation>
    <scope>NUCLEOTIDE SEQUENCE [LARGE SCALE GENOMIC DNA]</scope>
    <source>
        <strain evidence="2 3">UCMB5075</strain>
    </source>
</reference>
<evidence type="ECO:0000256" key="1">
    <source>
        <dbReference type="SAM" id="Phobius"/>
    </source>
</evidence>
<feature type="transmembrane region" description="Helical" evidence="1">
    <location>
        <begin position="14"/>
        <end position="32"/>
    </location>
</feature>
<accession>A0ABX6LT71</accession>
<dbReference type="EMBL" id="CP051464">
    <property type="protein sequence ID" value="QJC95071.1"/>
    <property type="molecule type" value="Genomic_DNA"/>
</dbReference>
<organism evidence="2 3">
    <name type="scientific">Bacillus mojavensis</name>
    <dbReference type="NCBI Taxonomy" id="72360"/>
    <lineage>
        <taxon>Bacteria</taxon>
        <taxon>Bacillati</taxon>
        <taxon>Bacillota</taxon>
        <taxon>Bacilli</taxon>
        <taxon>Bacillales</taxon>
        <taxon>Bacillaceae</taxon>
        <taxon>Bacillus</taxon>
    </lineage>
</organism>